<name>A0A642A8K5_BACOV</name>
<accession>A0A642A8K5</accession>
<protein>
    <submittedName>
        <fullName evidence="2">Autotransporter outer membrane beta-barrel domain-containing protein</fullName>
    </submittedName>
</protein>
<dbReference type="AlphaFoldDB" id="A0A642A8K5"/>
<reference evidence="2" key="1">
    <citation type="journal article" date="2019" name="Nat. Med.">
        <title>A library of human gut bacterial isolates paired with longitudinal multiomics data enables mechanistic microbiome research.</title>
        <authorList>
            <person name="Poyet M."/>
            <person name="Groussin M."/>
            <person name="Gibbons S.M."/>
            <person name="Avila-Pacheco J."/>
            <person name="Jiang X."/>
            <person name="Kearney S.M."/>
            <person name="Perrotta A.R."/>
            <person name="Berdy B."/>
            <person name="Zhao S."/>
            <person name="Lieberman T.D."/>
            <person name="Swanson P.K."/>
            <person name="Smith M."/>
            <person name="Roesemann S."/>
            <person name="Alexander J.E."/>
            <person name="Rich S.A."/>
            <person name="Livny J."/>
            <person name="Vlamakis H."/>
            <person name="Clish C."/>
            <person name="Bullock K."/>
            <person name="Deik A."/>
            <person name="Scott J."/>
            <person name="Pierce K.A."/>
            <person name="Xavier R.J."/>
            <person name="Alm E.J."/>
        </authorList>
    </citation>
    <scope>NUCLEOTIDE SEQUENCE</scope>
    <source>
        <strain evidence="2">BIOML-A32</strain>
    </source>
</reference>
<feature type="signal peptide" evidence="1">
    <location>
        <begin position="1"/>
        <end position="24"/>
    </location>
</feature>
<feature type="chain" id="PRO_5024967524" evidence="1">
    <location>
        <begin position="25"/>
        <end position="852"/>
    </location>
</feature>
<feature type="non-terminal residue" evidence="2">
    <location>
        <position position="852"/>
    </location>
</feature>
<evidence type="ECO:0000256" key="1">
    <source>
        <dbReference type="SAM" id="SignalP"/>
    </source>
</evidence>
<dbReference type="Gene3D" id="2.40.128.130">
    <property type="entry name" value="Autotransporter beta-domain"/>
    <property type="match status" value="1"/>
</dbReference>
<gene>
    <name evidence="2" type="ORF">F3B65_27000</name>
</gene>
<evidence type="ECO:0000313" key="2">
    <source>
        <dbReference type="EMBL" id="KAA4560765.1"/>
    </source>
</evidence>
<organism evidence="2">
    <name type="scientific">Bacteroides ovatus</name>
    <dbReference type="NCBI Taxonomy" id="28116"/>
    <lineage>
        <taxon>Bacteria</taxon>
        <taxon>Pseudomonadati</taxon>
        <taxon>Bacteroidota</taxon>
        <taxon>Bacteroidia</taxon>
        <taxon>Bacteroidales</taxon>
        <taxon>Bacteroidaceae</taxon>
        <taxon>Bacteroides</taxon>
    </lineage>
</organism>
<dbReference type="InterPro" id="IPR036709">
    <property type="entry name" value="Autotransporte_beta_dom_sf"/>
</dbReference>
<proteinExistence type="predicted"/>
<dbReference type="EMBL" id="VWGG01000085">
    <property type="protein sequence ID" value="KAA4560765.1"/>
    <property type="molecule type" value="Genomic_DNA"/>
</dbReference>
<dbReference type="SUPFAM" id="SSF103515">
    <property type="entry name" value="Autotransporter"/>
    <property type="match status" value="1"/>
</dbReference>
<keyword evidence="1" id="KW-0732">Signal</keyword>
<sequence length="852" mass="88187">MNKKTLILAITLSVTSAASVPVWAANTGGTVNVPEVGDYTGQVVTAATGDAANKNLVIDTDVTGNVHGGYISNSGNTGNVNGNTVTVKDKIDIGKNIYGGYTKGSGAASSNTVYINGDVGSNVWGGRTNGNNADNNKIYITGGTIAAGVYGGESGTSSTPNAQANNNEIHITAVEQAISINNSGNMHVIGGKSRLIADGNKIVIGSDNDRFDIEMGKNGAIGGEARQATNNQIIVGSANGTNNINLGFVYGAWVTGAYEGCYGDGNSVLIQNAKTKIQKEVNGAYGRGKLASLKNNSVVIKDGTFKKECWITGALGEGSNKVLAGNSVDITGGTFEADVLVVGGLVLESYNGAKDGNAKVTGNRVKVSNVTMSAVKGSGGIYGGYSKGNGDLEKNEVIIEEESGKSTVINVMISGGVNEKTGVAKLNENKVSINGGTINASVYGAYTEGTGDAVGNSVTISGGMLKKEIYGAYTESGTVTGNEINIKGNNGTVPTFADDLILYGGFSNNGGEVVGNKLNLYTKGISVGDIKNFDTYNFYLPENMAANETVLTLKDNSGLDLSGSTVNIGVLGSAPLLKMDEEITLIHNEKGTITEGDVTYGKLQQGVSIVYDFETILKNEDHDLVTKVTNIAHGATGTTEQSKSPVETQTAALGFLNSGSDLLVDKGIIDAVRVAVVGEKNNPIFGAANAGKMRYKSGSHADVTGYNIVLGTAKTVNNAAGELTYGPFVEGGWGNYSTYLDSGIRGDGNTKYYGLGLFARQENKTGMYYDGSVRYGRLEADYVSGDMIGAGGTKVAADYDSSSAYYGVHVGIGKISQLNEIVKADVYAKLLYNHQSGDSAALGGEGNGEVYD</sequence>
<comment type="caution">
    <text evidence="2">The sequence shown here is derived from an EMBL/GenBank/DDBJ whole genome shotgun (WGS) entry which is preliminary data.</text>
</comment>